<feature type="transmembrane region" description="Helical" evidence="1">
    <location>
        <begin position="169"/>
        <end position="202"/>
    </location>
</feature>
<reference evidence="2 3" key="1">
    <citation type="submission" date="2014-06" db="EMBL/GenBank/DDBJ databases">
        <title>Functional and comparative genomic analyses of the Drosophila gut microbiota identify candidate symbiosis factors.</title>
        <authorList>
            <person name="Newell P.D."/>
            <person name="Chaston J.M."/>
            <person name="Douglas A.E."/>
        </authorList>
    </citation>
    <scope>NUCLEOTIDE SEQUENCE [LARGE SCALE GENOMIC DNA]</scope>
    <source>
        <strain evidence="2 3">DmCS_002</strain>
    </source>
</reference>
<dbReference type="GeneID" id="74912909"/>
<feature type="transmembrane region" description="Helical" evidence="1">
    <location>
        <begin position="322"/>
        <end position="339"/>
    </location>
</feature>
<evidence type="ECO:0000256" key="1">
    <source>
        <dbReference type="SAM" id="Phobius"/>
    </source>
</evidence>
<gene>
    <name evidence="2" type="ORF">LfDm3_0211</name>
</gene>
<feature type="transmembrane region" description="Helical" evidence="1">
    <location>
        <begin position="79"/>
        <end position="100"/>
    </location>
</feature>
<feature type="transmembrane region" description="Helical" evidence="1">
    <location>
        <begin position="268"/>
        <end position="285"/>
    </location>
</feature>
<keyword evidence="3" id="KW-1185">Reference proteome</keyword>
<dbReference type="AlphaFoldDB" id="A0A0C1PNG8"/>
<evidence type="ECO:0000313" key="3">
    <source>
        <dbReference type="Proteomes" id="UP000031397"/>
    </source>
</evidence>
<dbReference type="RefSeq" id="WP_039143257.1">
    <property type="nucleotide sequence ID" value="NZ_JOJZ01000009.1"/>
</dbReference>
<feature type="transmembrane region" description="Helical" evidence="1">
    <location>
        <begin position="214"/>
        <end position="235"/>
    </location>
</feature>
<protein>
    <submittedName>
        <fullName evidence="2">Uncharacterized protein</fullName>
    </submittedName>
</protein>
<feature type="transmembrane region" description="Helical" evidence="1">
    <location>
        <begin position="12"/>
        <end position="34"/>
    </location>
</feature>
<keyword evidence="1" id="KW-0472">Membrane</keyword>
<sequence length="445" mass="50704">MEKLLSFCKKYFILIISICLFILVSFWGMITPLFSDDALAVRMSPSEILHSGINDWFVWNGRFVGQTFYRILVNLPPSIYGLVNALVFILLPLLMMVLTFKSSGNLKHKNAKYILILAMIFAFFPNFSLNFLYRAISGNYLWTGIINFLFVILWISYKHNTSKLKNISYSILLIALSVIAGWCNENLGIGIIFLLIGLTLISTKKYKGLNFTKVISVIAYIFGYVMLLIAPGNMVRGRSRDQSFLNKSFIQKIATNLPIINQYIIQHILPLLIIFIIVLFINIYLVKNRYAILSSCILFVSAFITFYALLLSPESVDQSRCYFFGTMLLIIAVVQLIPFSSNDDLIKIVVNSFIVCLCGYVLLTLSTGFVLSYKTDIELLQQQNMIKNKLKNKKNNGNITVPKINNAPYSDYGLWDILSENPSDWQNTCYAHMFKAKSIKVAGNY</sequence>
<dbReference type="OrthoDB" id="1661582at2"/>
<proteinExistence type="predicted"/>
<feature type="transmembrane region" description="Helical" evidence="1">
    <location>
        <begin position="345"/>
        <end position="371"/>
    </location>
</feature>
<dbReference type="InterPro" id="IPR045691">
    <property type="entry name" value="DUF6056"/>
</dbReference>
<feature type="transmembrane region" description="Helical" evidence="1">
    <location>
        <begin position="112"/>
        <end position="133"/>
    </location>
</feature>
<accession>A0A0C1PNG8</accession>
<dbReference type="Pfam" id="PF19528">
    <property type="entry name" value="DUF6056"/>
    <property type="match status" value="1"/>
</dbReference>
<evidence type="ECO:0000313" key="2">
    <source>
        <dbReference type="EMBL" id="KID42282.1"/>
    </source>
</evidence>
<dbReference type="EMBL" id="JOJZ01000009">
    <property type="protein sequence ID" value="KID42282.1"/>
    <property type="molecule type" value="Genomic_DNA"/>
</dbReference>
<comment type="caution">
    <text evidence="2">The sequence shown here is derived from an EMBL/GenBank/DDBJ whole genome shotgun (WGS) entry which is preliminary data.</text>
</comment>
<dbReference type="PATRIC" id="fig|1614.7.peg.201"/>
<keyword evidence="1" id="KW-1133">Transmembrane helix</keyword>
<dbReference type="Proteomes" id="UP000031397">
    <property type="component" value="Unassembled WGS sequence"/>
</dbReference>
<organism evidence="2 3">
    <name type="scientific">Fructilactobacillus fructivorans</name>
    <dbReference type="NCBI Taxonomy" id="1614"/>
    <lineage>
        <taxon>Bacteria</taxon>
        <taxon>Bacillati</taxon>
        <taxon>Bacillota</taxon>
        <taxon>Bacilli</taxon>
        <taxon>Lactobacillales</taxon>
        <taxon>Lactobacillaceae</taxon>
        <taxon>Fructilactobacillus</taxon>
    </lineage>
</organism>
<keyword evidence="1" id="KW-0812">Transmembrane</keyword>
<feature type="transmembrane region" description="Helical" evidence="1">
    <location>
        <begin position="291"/>
        <end position="310"/>
    </location>
</feature>
<name>A0A0C1PNG8_9LACO</name>
<feature type="transmembrane region" description="Helical" evidence="1">
    <location>
        <begin position="139"/>
        <end position="157"/>
    </location>
</feature>